<dbReference type="GO" id="GO:0005737">
    <property type="term" value="C:cytoplasm"/>
    <property type="evidence" value="ECO:0007669"/>
    <property type="project" value="UniProtKB-SubCell"/>
</dbReference>
<dbReference type="Gene3D" id="2.30.42.10">
    <property type="match status" value="1"/>
</dbReference>
<dbReference type="InterPro" id="IPR028204">
    <property type="entry name" value="Tricorn_C1"/>
</dbReference>
<feature type="active site" description="Charge relay system" evidence="8">
    <location>
        <position position="1031"/>
    </location>
</feature>
<proteinExistence type="inferred from homology"/>
<dbReference type="InterPro" id="IPR012393">
    <property type="entry name" value="Tricorn_protease"/>
</dbReference>
<dbReference type="Proteomes" id="UP000184050">
    <property type="component" value="Unassembled WGS sequence"/>
</dbReference>
<comment type="similarity">
    <text evidence="2 7">Belongs to the peptidase S41B family.</text>
</comment>
<dbReference type="Gene3D" id="3.30.750.44">
    <property type="match status" value="1"/>
</dbReference>
<keyword evidence="5 7" id="KW-0378">Hydrolase</keyword>
<dbReference type="PANTHER" id="PTHR43253">
    <property type="entry name" value="TRICORN PROTEASE HOMOLOG 2-RELATED"/>
    <property type="match status" value="1"/>
</dbReference>
<dbReference type="SMART" id="SM00245">
    <property type="entry name" value="TSPc"/>
    <property type="match status" value="1"/>
</dbReference>
<organism evidence="11 12">
    <name type="scientific">Tangfeifania diversioriginum</name>
    <dbReference type="NCBI Taxonomy" id="1168035"/>
    <lineage>
        <taxon>Bacteria</taxon>
        <taxon>Pseudomonadati</taxon>
        <taxon>Bacteroidota</taxon>
        <taxon>Bacteroidia</taxon>
        <taxon>Marinilabiliales</taxon>
        <taxon>Prolixibacteraceae</taxon>
        <taxon>Tangfeifania</taxon>
    </lineage>
</organism>
<dbReference type="EMBL" id="FQZE01000027">
    <property type="protein sequence ID" value="SHJ71861.1"/>
    <property type="molecule type" value="Genomic_DNA"/>
</dbReference>
<dbReference type="SUPFAM" id="SSF69304">
    <property type="entry name" value="Tricorn protease N-terminal domain"/>
    <property type="match status" value="1"/>
</dbReference>
<dbReference type="Pfam" id="PF26550">
    <property type="entry name" value="Tricorn_2nd"/>
    <property type="match status" value="1"/>
</dbReference>
<evidence type="ECO:0000256" key="4">
    <source>
        <dbReference type="ARBA" id="ARBA00022670"/>
    </source>
</evidence>
<dbReference type="InterPro" id="IPR029045">
    <property type="entry name" value="ClpP/crotonase-like_dom_sf"/>
</dbReference>
<keyword evidence="3 7" id="KW-0963">Cytoplasm</keyword>
<feature type="compositionally biased region" description="Basic and acidic residues" evidence="9">
    <location>
        <begin position="558"/>
        <end position="573"/>
    </location>
</feature>
<dbReference type="Pfam" id="PF26549">
    <property type="entry name" value="Tricorn_N"/>
    <property type="match status" value="1"/>
</dbReference>
<evidence type="ECO:0000256" key="9">
    <source>
        <dbReference type="SAM" id="MobiDB-lite"/>
    </source>
</evidence>
<dbReference type="GO" id="GO:0006508">
    <property type="term" value="P:proteolysis"/>
    <property type="evidence" value="ECO:0007669"/>
    <property type="project" value="UniProtKB-UniRule"/>
</dbReference>
<evidence type="ECO:0000256" key="7">
    <source>
        <dbReference type="PIRNR" id="PIRNR036421"/>
    </source>
</evidence>
<dbReference type="PIRSF" id="PIRSF036421">
    <property type="entry name" value="Tricorn_protease"/>
    <property type="match status" value="1"/>
</dbReference>
<feature type="domain" description="Tail specific protease" evidence="10">
    <location>
        <begin position="848"/>
        <end position="1042"/>
    </location>
</feature>
<dbReference type="Gene3D" id="2.120.10.60">
    <property type="entry name" value="Tricorn protease N-terminal domain"/>
    <property type="match status" value="1"/>
</dbReference>
<dbReference type="STRING" id="1168035.SAMN05444280_12732"/>
<dbReference type="InterPro" id="IPR005151">
    <property type="entry name" value="Tail-specific_protease"/>
</dbReference>
<dbReference type="GO" id="GO:0008236">
    <property type="term" value="F:serine-type peptidase activity"/>
    <property type="evidence" value="ECO:0007669"/>
    <property type="project" value="UniProtKB-UniRule"/>
</dbReference>
<dbReference type="AlphaFoldDB" id="A0A1M6LKX9"/>
<dbReference type="InterPro" id="IPR015943">
    <property type="entry name" value="WD40/YVTN_repeat-like_dom_sf"/>
</dbReference>
<dbReference type="RefSeq" id="WP_073171690.1">
    <property type="nucleotide sequence ID" value="NZ_FQZE01000027.1"/>
</dbReference>
<gene>
    <name evidence="11" type="ORF">SAMN05444280_12732</name>
</gene>
<comment type="function">
    <text evidence="7">Degrades oligopeptides.</text>
</comment>
<dbReference type="Pfam" id="PF03572">
    <property type="entry name" value="Peptidase_S41"/>
    <property type="match status" value="1"/>
</dbReference>
<evidence type="ECO:0000259" key="10">
    <source>
        <dbReference type="SMART" id="SM00245"/>
    </source>
</evidence>
<keyword evidence="6 7" id="KW-0720">Serine protease</keyword>
<evidence type="ECO:0000256" key="3">
    <source>
        <dbReference type="ARBA" id="ARBA00022490"/>
    </source>
</evidence>
<dbReference type="Gene3D" id="3.90.226.10">
    <property type="entry name" value="2-enoyl-CoA Hydratase, Chain A, domain 1"/>
    <property type="match status" value="1"/>
</dbReference>
<dbReference type="PANTHER" id="PTHR43253:SF1">
    <property type="entry name" value="TRICORN PROTEASE HOMOLOG 2-RELATED"/>
    <property type="match status" value="1"/>
</dbReference>
<evidence type="ECO:0000256" key="6">
    <source>
        <dbReference type="ARBA" id="ARBA00022825"/>
    </source>
</evidence>
<reference evidence="11 12" key="1">
    <citation type="submission" date="2016-11" db="EMBL/GenBank/DDBJ databases">
        <authorList>
            <person name="Jaros S."/>
            <person name="Januszkiewicz K."/>
            <person name="Wedrychowicz H."/>
        </authorList>
    </citation>
    <scope>NUCLEOTIDE SEQUENCE [LARGE SCALE GENOMIC DNA]</scope>
    <source>
        <strain evidence="11 12">DSM 27063</strain>
    </source>
</reference>
<dbReference type="Gene3D" id="2.130.10.10">
    <property type="entry name" value="YVTN repeat-like/Quinoprotein amine dehydrogenase"/>
    <property type="match status" value="1"/>
</dbReference>
<dbReference type="Pfam" id="PF14684">
    <property type="entry name" value="Tricorn_C1"/>
    <property type="match status" value="1"/>
</dbReference>
<keyword evidence="12" id="KW-1185">Reference proteome</keyword>
<evidence type="ECO:0000256" key="1">
    <source>
        <dbReference type="ARBA" id="ARBA00004496"/>
    </source>
</evidence>
<sequence>MKYSTSLLFLLLFFIPEVWSQGTQLLRQPTISTENIVFVYANDLWQVSRQGGDAIRLTTDEGEESLPHFSPDENWIAFTGQYHGNTDVYVIPAEGGSPRRLTWHPGGDYVQGWTPQGEIIFRSSREGQPTQTNKLYKVSMNGGMPAALEIPRAAFGEISPDGKSIAYVPITFWDPEWRNYRGGQAMSIWIVDLKTKELIRTPQPDNERHLDPVWFGKEVYYLSERDYASNIWSFNPETKEEKKHTTHAQFDVKSLDACADAIVYEQGGYLHILNPESGESKQLVINVKGDLNFSRQRWENVSGENLSNPNLSATGKRAVFEYRGEIFTVPKEEGSWRNLTNTPGVADRYPVWSPKGDKVAWFSDASGEYKLIVADQFGENQKNYELKNPTFYFKPDWSPDGEKIVYTDTDYNIWFINLENGEVKKVDTDMFAHPNRSMNPVWSPDSKWIAYARQLKNSYKAAFAFNIETGENIQLTDGMADVISPVWDESGKYLYFLASTDYGLNTGWLDMSSYDPDVTRSLYCLILAKDEPSPLLPESDEEKAEKEEEENADENEDEKNGTDKDKQKEKEEETIVKIDTEGLAARTIALNMPNRNYTGLVADPENSVFVGESIPNQSGFTLHKFNLKDNKAEPFIEGIRTAVTSADRNNILFQKGGSWRIAGTEAKPQNGNGQLETNLKIKVDPQAEYEQIFREAWRYMRDFLYVDNVHGAPWDKIYEWYSPWIRHVRHRTDLNYVVDILSGEVSIGHSYVSGGDMPNIDRVPVGLLGCDFEEKNGFYKISKIYTGESWNPGLEAPLTQPGLEIQEGDYLLAVNGKELKAPANPYSFFEQTAGRTIRIKVNSSPAFEDARELTVKPVANEGQLRNVSWVENNRRKVEELSDGKLAYVYLPNTSGGGFANFNRYYFAQQDKKGVVIDERNNGGGSAADYMIDVMARTLLGYFNSKAGDNIPWTTPMAGIWGPKVMVINERAGSGGDLLPYMFRAKEIGPLVGTRTWGGLVGTWDTPPFIDGGRMVAPRGGFFDVNGEWAVEGDGIAPDIEVIQHPKLVLEGRDPQLEKAIEVALEMLKKDEFERQPEPPAPVKWKRPEGFEVE</sequence>
<dbReference type="SUPFAM" id="SSF52096">
    <property type="entry name" value="ClpP/crotonase"/>
    <property type="match status" value="1"/>
</dbReference>
<feature type="active site" description="Charge relay system" evidence="8">
    <location>
        <position position="749"/>
    </location>
</feature>
<dbReference type="InterPro" id="IPR036034">
    <property type="entry name" value="PDZ_sf"/>
</dbReference>
<dbReference type="SUPFAM" id="SSF50156">
    <property type="entry name" value="PDZ domain-like"/>
    <property type="match status" value="1"/>
</dbReference>
<name>A0A1M6LKX9_9BACT</name>
<accession>A0A1M6LKX9</accession>
<feature type="region of interest" description="Disordered" evidence="9">
    <location>
        <begin position="533"/>
        <end position="573"/>
    </location>
</feature>
<evidence type="ECO:0000256" key="8">
    <source>
        <dbReference type="PIRSR" id="PIRSR036421-1"/>
    </source>
</evidence>
<evidence type="ECO:0000256" key="5">
    <source>
        <dbReference type="ARBA" id="ARBA00022801"/>
    </source>
</evidence>
<keyword evidence="4 7" id="KW-0645">Protease</keyword>
<evidence type="ECO:0000313" key="12">
    <source>
        <dbReference type="Proteomes" id="UP000184050"/>
    </source>
</evidence>
<protein>
    <recommendedName>
        <fullName evidence="7">Tricorn protease homolog</fullName>
        <ecNumber evidence="7">3.4.21.-</ecNumber>
    </recommendedName>
</protein>
<dbReference type="CDD" id="cd07562">
    <property type="entry name" value="Peptidase_S41_TRI"/>
    <property type="match status" value="1"/>
</dbReference>
<dbReference type="Pfam" id="PF14685">
    <property type="entry name" value="PDZ_Tricorn"/>
    <property type="match status" value="1"/>
</dbReference>
<comment type="subcellular location">
    <subcellularLocation>
        <location evidence="1 7">Cytoplasm</location>
    </subcellularLocation>
</comment>
<dbReference type="EC" id="3.4.21.-" evidence="7"/>
<evidence type="ECO:0000256" key="2">
    <source>
        <dbReference type="ARBA" id="ARBA00008524"/>
    </source>
</evidence>
<feature type="region of interest" description="Disordered" evidence="9">
    <location>
        <begin position="1070"/>
        <end position="1093"/>
    </location>
</feature>
<dbReference type="OrthoDB" id="9815657at2"/>
<feature type="active site" description="Nucleophile" evidence="8">
    <location>
        <position position="973"/>
    </location>
</feature>
<dbReference type="InterPro" id="IPR029414">
    <property type="entry name" value="Tricorn_PDZ"/>
</dbReference>
<dbReference type="SUPFAM" id="SSF69322">
    <property type="entry name" value="Tricorn protease domain 2"/>
    <property type="match status" value="1"/>
</dbReference>
<evidence type="ECO:0000313" key="11">
    <source>
        <dbReference type="EMBL" id="SHJ71861.1"/>
    </source>
</evidence>
<feature type="compositionally biased region" description="Acidic residues" evidence="9">
    <location>
        <begin position="538"/>
        <end position="557"/>
    </location>
</feature>